<dbReference type="OrthoDB" id="412402at2759"/>
<dbReference type="GeneID" id="34565454"/>
<dbReference type="AlphaFoldDB" id="A0A1G4ATG9"/>
<accession>A0A1G4ATG9</accession>
<dbReference type="PANTHER" id="PTHR36847">
    <property type="entry name" value="AMIDOLIGASE ENZYME"/>
    <property type="match status" value="1"/>
</dbReference>
<organism evidence="1 2">
    <name type="scientific">Colletotrichum orchidophilum</name>
    <dbReference type="NCBI Taxonomy" id="1209926"/>
    <lineage>
        <taxon>Eukaryota</taxon>
        <taxon>Fungi</taxon>
        <taxon>Dikarya</taxon>
        <taxon>Ascomycota</taxon>
        <taxon>Pezizomycotina</taxon>
        <taxon>Sordariomycetes</taxon>
        <taxon>Hypocreomycetidae</taxon>
        <taxon>Glomerellales</taxon>
        <taxon>Glomerellaceae</taxon>
        <taxon>Colletotrichum</taxon>
    </lineage>
</organism>
<reference evidence="1 2" key="1">
    <citation type="submission" date="2016-09" db="EMBL/GenBank/DDBJ databases">
        <authorList>
            <person name="Capua I."/>
            <person name="De Benedictis P."/>
            <person name="Joannis T."/>
            <person name="Lombin L.H."/>
            <person name="Cattoli G."/>
        </authorList>
    </citation>
    <scope>NUCLEOTIDE SEQUENCE [LARGE SCALE GENOMIC DNA]</scope>
    <source>
        <strain evidence="1 2">IMI 309357</strain>
    </source>
</reference>
<name>A0A1G4ATG9_9PEZI</name>
<dbReference type="RefSeq" id="XP_022469565.1">
    <property type="nucleotide sequence ID" value="XM_022623944.1"/>
</dbReference>
<dbReference type="Proteomes" id="UP000176998">
    <property type="component" value="Unassembled WGS sequence"/>
</dbReference>
<dbReference type="STRING" id="1209926.A0A1G4ATG9"/>
<proteinExistence type="predicted"/>
<protein>
    <submittedName>
        <fullName evidence="1">Uncharacterized protein</fullName>
    </submittedName>
</protein>
<gene>
    <name evidence="1" type="ORF">CORC01_12323</name>
</gene>
<evidence type="ECO:0000313" key="1">
    <source>
        <dbReference type="EMBL" id="OHE92396.1"/>
    </source>
</evidence>
<dbReference type="EMBL" id="MJBS01000149">
    <property type="protein sequence ID" value="OHE92396.1"/>
    <property type="molecule type" value="Genomic_DNA"/>
</dbReference>
<keyword evidence="2" id="KW-1185">Reference proteome</keyword>
<comment type="caution">
    <text evidence="1">The sequence shown here is derived from an EMBL/GenBank/DDBJ whole genome shotgun (WGS) entry which is preliminary data.</text>
</comment>
<dbReference type="PANTHER" id="PTHR36847:SF1">
    <property type="entry name" value="AMIDOLIGASE ENZYME"/>
    <property type="match status" value="1"/>
</dbReference>
<evidence type="ECO:0000313" key="2">
    <source>
        <dbReference type="Proteomes" id="UP000176998"/>
    </source>
</evidence>
<sequence length="783" mass="87701">MPMSQQASAVMSICAMLKASSNLTIAFNEIPRHQIEVKPEEGDFTLPDVRRILAFLWSASPHLTEPNAPYGGPGSATASGLDFARIFSPDSHAFLSDAKCRGEPTEAVFTHGPPVADKIDMLQPSSIHGIDIEKETFLSIETAGNVNSLMAGTEIYVKDWEGKLRILSGGYNFSRLLNKDPTKRAIGFSQHASTLDSDAIGSWVKVCHGIVDFCLNEIKDRVDHAVEQQKLPNSDLGFSGSYTASHLLEDLNLYLQAAYYEALGPNPFVPELATHGRRKPAINLDDDENLSPYTFGIELEFLVPYTRSNDNHTDETDQRWVYHNDTPTIFAAEPTPEDEPDELAAAIDQRNKAYNASANRVEGLLCDAGHFSATFATLWGLRNNEYPAKVSLPGLQPVADAAGFQLYFVNGVDAEFQCWYVKKDLSLSSWAFGEKGYAGHVGMEVASPILRDSPEDFGKVSDVLRILRSGLRPMLDIGCDLHVHVGNVRKFSLLGMKRIVTLLLLVDPILYTIVHPSRKYNALTLPFHQDARVMNDGQDLPDYTAASGFNDEEKEAEGKPSQAVEARVLLDLEAHVPISQLPRKVRNELAQLWSMDNLDDFTSELRPFRGCRGGTAFVTCRLIENHSVPSTGRCIEGTIEFRMLEGTLDPELITRWTKLLLRVVERAEATTTSEYFEMLAALAEERESDDENLAALLGALGLEKHLPFWRKALQKNQALDIKLVETDQFGLKILPEKWELPQFREYKGEYKDKQARKRDWYEQHVFRLPELDDDTLDRVRDIL</sequence>